<protein>
    <recommendedName>
        <fullName evidence="4">Small secreted protein</fullName>
    </recommendedName>
</protein>
<evidence type="ECO:0000313" key="3">
    <source>
        <dbReference type="Proteomes" id="UP000024376"/>
    </source>
</evidence>
<feature type="signal peptide" evidence="1">
    <location>
        <begin position="1"/>
        <end position="19"/>
    </location>
</feature>
<dbReference type="AlphaFoldDB" id="A0A024RX46"/>
<dbReference type="KEGG" id="trr:M419DRAFT_125562"/>
<evidence type="ECO:0000256" key="1">
    <source>
        <dbReference type="SAM" id="SignalP"/>
    </source>
</evidence>
<dbReference type="HOGENOM" id="CLU_117282_0_0_1"/>
<dbReference type="OrthoDB" id="5352317at2759"/>
<accession>A0A024RX46</accession>
<organism evidence="2 3">
    <name type="scientific">Hypocrea jecorina (strain ATCC 56765 / BCRC 32924 / NRRL 11460 / Rut C-30)</name>
    <name type="common">Trichoderma reesei</name>
    <dbReference type="NCBI Taxonomy" id="1344414"/>
    <lineage>
        <taxon>Eukaryota</taxon>
        <taxon>Fungi</taxon>
        <taxon>Dikarya</taxon>
        <taxon>Ascomycota</taxon>
        <taxon>Pezizomycotina</taxon>
        <taxon>Sordariomycetes</taxon>
        <taxon>Hypocreomycetidae</taxon>
        <taxon>Hypocreales</taxon>
        <taxon>Hypocreaceae</taxon>
        <taxon>Trichoderma</taxon>
    </lineage>
</organism>
<gene>
    <name evidence="2" type="ORF">M419DRAFT_125562</name>
</gene>
<feature type="chain" id="PRO_5001533833" description="Small secreted protein" evidence="1">
    <location>
        <begin position="20"/>
        <end position="147"/>
    </location>
</feature>
<dbReference type="EMBL" id="KI911189">
    <property type="protein sequence ID" value="ETR96745.1"/>
    <property type="molecule type" value="Genomic_DNA"/>
</dbReference>
<reference evidence="3" key="1">
    <citation type="journal article" date="2013" name="Ind. Biotechnol.">
        <title>Comparative genomics analysis of Trichoderma reesei strains.</title>
        <authorList>
            <person name="Koike H."/>
            <person name="Aerts A."/>
            <person name="LaButti K."/>
            <person name="Grigoriev I.V."/>
            <person name="Baker S.E."/>
        </authorList>
    </citation>
    <scope>NUCLEOTIDE SEQUENCE [LARGE SCALE GENOMIC DNA]</scope>
    <source>
        <strain evidence="3">ATCC 56765 / BCRC 32924 / NRRL 11460 / Rut C-30</strain>
    </source>
</reference>
<keyword evidence="1" id="KW-0732">Signal</keyword>
<evidence type="ECO:0000313" key="2">
    <source>
        <dbReference type="EMBL" id="ETR96745.1"/>
    </source>
</evidence>
<dbReference type="Proteomes" id="UP000024376">
    <property type="component" value="Unassembled WGS sequence"/>
</dbReference>
<evidence type="ECO:0008006" key="4">
    <source>
        <dbReference type="Google" id="ProtNLM"/>
    </source>
</evidence>
<sequence length="147" mass="15435">MQLTKTLFAGLLAASTAFAAPTPADKSMMAAVPQWTITNMKRVCNKANTECTWTFGVDTHLAAATPCTYVVKAAANASQASGGPVTCGPYTVTSSWSGQFGPGNGFTTFAVVDYAKKLITWPAYTDVQVQDGKVVTPNQSYAPTTLP</sequence>
<name>A0A024RX46_HYPJR</name>
<proteinExistence type="predicted"/>